<dbReference type="SUPFAM" id="SSF52058">
    <property type="entry name" value="L domain-like"/>
    <property type="match status" value="1"/>
</dbReference>
<organism evidence="5 6">
    <name type="scientific">Panicum virgatum</name>
    <name type="common">Blackwell switchgrass</name>
    <dbReference type="NCBI Taxonomy" id="38727"/>
    <lineage>
        <taxon>Eukaryota</taxon>
        <taxon>Viridiplantae</taxon>
        <taxon>Streptophyta</taxon>
        <taxon>Embryophyta</taxon>
        <taxon>Tracheophyta</taxon>
        <taxon>Spermatophyta</taxon>
        <taxon>Magnoliopsida</taxon>
        <taxon>Liliopsida</taxon>
        <taxon>Poales</taxon>
        <taxon>Poaceae</taxon>
        <taxon>PACMAD clade</taxon>
        <taxon>Panicoideae</taxon>
        <taxon>Panicodae</taxon>
        <taxon>Paniceae</taxon>
        <taxon>Panicinae</taxon>
        <taxon>Panicum</taxon>
        <taxon>Panicum sect. Hiantes</taxon>
    </lineage>
</organism>
<evidence type="ECO:0000259" key="4">
    <source>
        <dbReference type="Pfam" id="PF23598"/>
    </source>
</evidence>
<dbReference type="PANTHER" id="PTHR33463">
    <property type="entry name" value="NB-ARC DOMAIN-CONTAINING PROTEIN-RELATED"/>
    <property type="match status" value="1"/>
</dbReference>
<gene>
    <name evidence="5" type="ORF">PVAP13_8KG066200</name>
</gene>
<dbReference type="SMART" id="SM00369">
    <property type="entry name" value="LRR_TYP"/>
    <property type="match status" value="6"/>
</dbReference>
<comment type="caution">
    <text evidence="5">The sequence shown here is derived from an EMBL/GenBank/DDBJ whole genome shotgun (WGS) entry which is preliminary data.</text>
</comment>
<evidence type="ECO:0000256" key="2">
    <source>
        <dbReference type="ARBA" id="ARBA00022737"/>
    </source>
</evidence>
<name>A0A8T0PN76_PANVG</name>
<evidence type="ECO:0000313" key="5">
    <source>
        <dbReference type="EMBL" id="KAG2560526.1"/>
    </source>
</evidence>
<dbReference type="Gene3D" id="3.80.10.10">
    <property type="entry name" value="Ribonuclease Inhibitor"/>
    <property type="match status" value="3"/>
</dbReference>
<dbReference type="InterPro" id="IPR032675">
    <property type="entry name" value="LRR_dom_sf"/>
</dbReference>
<keyword evidence="1" id="KW-0433">Leucine-rich repeat</keyword>
<reference evidence="5" key="1">
    <citation type="submission" date="2020-05" db="EMBL/GenBank/DDBJ databases">
        <title>WGS assembly of Panicum virgatum.</title>
        <authorList>
            <person name="Lovell J.T."/>
            <person name="Jenkins J."/>
            <person name="Shu S."/>
            <person name="Juenger T.E."/>
            <person name="Schmutz J."/>
        </authorList>
    </citation>
    <scope>NUCLEOTIDE SEQUENCE</scope>
    <source>
        <strain evidence="5">AP13</strain>
    </source>
</reference>
<dbReference type="Pfam" id="PF23598">
    <property type="entry name" value="LRR_14"/>
    <property type="match status" value="1"/>
</dbReference>
<dbReference type="Proteomes" id="UP000823388">
    <property type="component" value="Chromosome 8K"/>
</dbReference>
<dbReference type="InterPro" id="IPR057135">
    <property type="entry name" value="At4g27190-like_LRR"/>
</dbReference>
<dbReference type="SUPFAM" id="SSF52047">
    <property type="entry name" value="RNI-like"/>
    <property type="match status" value="1"/>
</dbReference>
<evidence type="ECO:0000256" key="1">
    <source>
        <dbReference type="ARBA" id="ARBA00022614"/>
    </source>
</evidence>
<proteinExistence type="predicted"/>
<feature type="domain" description="Disease resistance protein At4g27190-like leucine-rich repeats" evidence="3">
    <location>
        <begin position="1069"/>
        <end position="1167"/>
    </location>
</feature>
<keyword evidence="2" id="KW-0677">Repeat</keyword>
<sequence length="1301" mass="148157">MVESVFQLVDDLVNGRIPGDHVYLERIGEYVPWSQVPALEEKVADWSKEDPVIWNVGMGAAASFAPTLRRLLSERCNDLYGPYEHTIRVRLTPAVAAGCSAAQHWLAVEVLMEMAQAAITREILPPLKPLPPLLRELKQLASEESYRSYGSTISDKLMFQALGREYVEIFGSSDPSVQWDPDYGHQPRTSPLLQMVREGYLQGKKYLLLVENLQVPVSLDVLAFIVGPGKRPSIYQQNRWIISAVSRDVCNRSHRIDQATRQATSSRWFNLSSEYYHAPVLGRLRPREGAVMISEALWDAANSIHRKLRIQEQQQGRDLKFWFHVAQQCLYYSVLYHPQRKPDALDIYNKLQRSFRQKTITSGTSPTPVVTSDELVRCWVAEGLLSSSVASPTDIPAAAASKKESNKSYYRSAYEVGEVVFQALQEYSLLPICPVPEDAATGVSKIAEGVPRLKEAELYDLDDKGKQLRWVSFLDGRGRHVSRGWGEQTSIVPREVAMTTLVLRGHTNTSIAAFPFHKVWNSHLHVLDLSYTRIRHLPPGLCQLVNLRLLSLRGCVMLSTLSPPPPPSSQLPLPFYKDLQNSEDQTLQPLTFKAQNPLRNTWEGNLASPTSEDQTPPPLTFAGQPLVGHLLPSSSGEQTLEGHLLSFTSEDQTPGKLAYLENLEVLDMNSVPLPVLTREDGRNKSKLHFLDLSGSKIATLPSEFFDGMSSLEELILGNCSELEELPHSVVKLSNLLVLHVEGTKITYFPKDTFEAMQRLETLKLINNSKLRSLPRSLTEAKCLRELHIYNCISLSLQCLWKLLSYLEDLYIETWKALEDIKIHEHRNLRTFSLSGPCIRCLSLRGCSRLKTVNFSDDLRALEDVDLSGTAIEEVPPNLPNLPQLRMVLLLNVQCFKRFPWHQVVRFPKVFYLDDSASDDNQFLKIHCQQRTCAAGDSHREERNNTAQININDPGIFHSFNSDVANKLVKEGQFLQHFCVQVKPCSVRCMEPKNKSEICTKIQKQSPYLDVHSFEVSSIVPMMKLQPKRRHVEISANNQYPHGLRHLLSVTKSIFIGDDSSIRCFTELNYSMMCLEECQLIHCHEMEVVFRIHSEGAGEEIVQGQKSSTLTPKVFQSLKILLLSNLNNLLSLVEPSDLAYSKLISLELLKHIHLEHCPRLEKLFPCSLSLPSLEILIILFCSNLKTIFYKQPDYSVAPSPLPNIQRIYLQELPQLQHFHDDVTFQFETPKWEKLFVRACRSFQHLPILKKEHLVSKVEVSGERDWWGRLQWNLLAKQHDDYLHVKPPEFALRKKHIIKSYLR</sequence>
<protein>
    <submittedName>
        <fullName evidence="5">Uncharacterized protein</fullName>
    </submittedName>
</protein>
<evidence type="ECO:0000313" key="6">
    <source>
        <dbReference type="Proteomes" id="UP000823388"/>
    </source>
</evidence>
<dbReference type="InterPro" id="IPR050905">
    <property type="entry name" value="Plant_NBS-LRR"/>
</dbReference>
<feature type="domain" description="Disease resistance R13L4/SHOC-2-like LRR" evidence="4">
    <location>
        <begin position="657"/>
        <end position="837"/>
    </location>
</feature>
<dbReference type="Pfam" id="PF23247">
    <property type="entry name" value="LRR_RPS2"/>
    <property type="match status" value="1"/>
</dbReference>
<accession>A0A8T0PN76</accession>
<keyword evidence="6" id="KW-1185">Reference proteome</keyword>
<dbReference type="InterPro" id="IPR003591">
    <property type="entry name" value="Leu-rich_rpt_typical-subtyp"/>
</dbReference>
<dbReference type="PANTHER" id="PTHR33463:SF22">
    <property type="entry name" value="NB-ARC DOMAIN-CONTAINING PROTEIN"/>
    <property type="match status" value="1"/>
</dbReference>
<evidence type="ECO:0000259" key="3">
    <source>
        <dbReference type="Pfam" id="PF23247"/>
    </source>
</evidence>
<dbReference type="OrthoDB" id="122245at2759"/>
<dbReference type="EMBL" id="CM029051">
    <property type="protein sequence ID" value="KAG2560526.1"/>
    <property type="molecule type" value="Genomic_DNA"/>
</dbReference>
<dbReference type="InterPro" id="IPR055414">
    <property type="entry name" value="LRR_R13L4/SHOC2-like"/>
</dbReference>